<dbReference type="Proteomes" id="UP000198211">
    <property type="component" value="Unassembled WGS sequence"/>
</dbReference>
<evidence type="ECO:0000313" key="3">
    <source>
        <dbReference type="Proteomes" id="UP000198211"/>
    </source>
</evidence>
<organism evidence="2 3">
    <name type="scientific">Phytophthora megakarya</name>
    <dbReference type="NCBI Taxonomy" id="4795"/>
    <lineage>
        <taxon>Eukaryota</taxon>
        <taxon>Sar</taxon>
        <taxon>Stramenopiles</taxon>
        <taxon>Oomycota</taxon>
        <taxon>Peronosporomycetes</taxon>
        <taxon>Peronosporales</taxon>
        <taxon>Peronosporaceae</taxon>
        <taxon>Phytophthora</taxon>
    </lineage>
</organism>
<dbReference type="OrthoDB" id="127963at2759"/>
<dbReference type="EMBL" id="NBNE01001617">
    <property type="protein sequence ID" value="OWZ13292.1"/>
    <property type="molecule type" value="Genomic_DNA"/>
</dbReference>
<dbReference type="Pfam" id="PF13843">
    <property type="entry name" value="DDE_Tnp_1_7"/>
    <property type="match status" value="1"/>
</dbReference>
<keyword evidence="3" id="KW-1185">Reference proteome</keyword>
<dbReference type="InterPro" id="IPR029526">
    <property type="entry name" value="PGBD"/>
</dbReference>
<feature type="domain" description="PiggyBac transposable element-derived protein" evidence="1">
    <location>
        <begin position="46"/>
        <end position="108"/>
    </location>
</feature>
<comment type="caution">
    <text evidence="2">The sequence shown here is derived from an EMBL/GenBank/DDBJ whole genome shotgun (WGS) entry which is preliminary data.</text>
</comment>
<reference evidence="3" key="1">
    <citation type="submission" date="2017-03" db="EMBL/GenBank/DDBJ databases">
        <title>Phytopthora megakarya and P. palmivora, two closely related causual agents of cacao black pod achieved similar genome size and gene model numbers by different mechanisms.</title>
        <authorList>
            <person name="Ali S."/>
            <person name="Shao J."/>
            <person name="Larry D.J."/>
            <person name="Kronmiller B."/>
            <person name="Shen D."/>
            <person name="Strem M.D."/>
            <person name="Melnick R.L."/>
            <person name="Guiltinan M.J."/>
            <person name="Tyler B.M."/>
            <person name="Meinhardt L.W."/>
            <person name="Bailey B.A."/>
        </authorList>
    </citation>
    <scope>NUCLEOTIDE SEQUENCE [LARGE SCALE GENOMIC DNA]</scope>
    <source>
        <strain evidence="3">zdho120</strain>
    </source>
</reference>
<evidence type="ECO:0000259" key="1">
    <source>
        <dbReference type="Pfam" id="PF13843"/>
    </source>
</evidence>
<accession>A0A225W6S3</accession>
<gene>
    <name evidence="2" type="ORF">PHMEG_00013402</name>
</gene>
<name>A0A225W6S3_9STRA</name>
<proteinExistence type="predicted"/>
<dbReference type="AlphaFoldDB" id="A0A225W6S3"/>
<protein>
    <recommendedName>
        <fullName evidence="1">PiggyBac transposable element-derived protein domain-containing protein</fullName>
    </recommendedName>
</protein>
<evidence type="ECO:0000313" key="2">
    <source>
        <dbReference type="EMBL" id="OWZ13292.1"/>
    </source>
</evidence>
<sequence length="156" mass="17638">MKHQSGLHLLRLTATQHVHDEHSEKDSLVKTSWRTRTDITLTAKGDKAISVSKLDAYLGLEMAMSMIPITDIKEFWSDKLFLSRPDFKATMSRNRIQAMRESFQLHPPFVTTVETSQTEAALEKWNNVQDKVHCATVATSSSTSNHGLLTPLSRLM</sequence>